<keyword evidence="5" id="KW-1185">Reference proteome</keyword>
<dbReference type="InParanoid" id="H2AQR9"/>
<protein>
    <recommendedName>
        <fullName evidence="3">Knr4/Smi1-like domain-containing protein</fullName>
    </recommendedName>
</protein>
<reference evidence="4 5" key="1">
    <citation type="journal article" date="2011" name="Proc. Natl. Acad. Sci. U.S.A.">
        <title>Evolutionary erosion of yeast sex chromosomes by mating-type switching accidents.</title>
        <authorList>
            <person name="Gordon J.L."/>
            <person name="Armisen D."/>
            <person name="Proux-Wera E."/>
            <person name="Oheigeartaigh S.S."/>
            <person name="Byrne K.P."/>
            <person name="Wolfe K.H."/>
        </authorList>
    </citation>
    <scope>NUCLEOTIDE SEQUENCE [LARGE SCALE GENOMIC DNA]</scope>
    <source>
        <strain evidence="5">ATCC 22294 / BCRC 22015 / CBS 2517 / CECT 1963 / NBRC 1671 / NRRL Y-8276</strain>
    </source>
</reference>
<feature type="compositionally biased region" description="Polar residues" evidence="2">
    <location>
        <begin position="409"/>
        <end position="420"/>
    </location>
</feature>
<organism evidence="4 5">
    <name type="scientific">Kazachstania africana (strain ATCC 22294 / BCRC 22015 / CBS 2517 / CECT 1963 / NBRC 1671 / NRRL Y-8276)</name>
    <name type="common">Yeast</name>
    <name type="synonym">Kluyveromyces africanus</name>
    <dbReference type="NCBI Taxonomy" id="1071382"/>
    <lineage>
        <taxon>Eukaryota</taxon>
        <taxon>Fungi</taxon>
        <taxon>Dikarya</taxon>
        <taxon>Ascomycota</taxon>
        <taxon>Saccharomycotina</taxon>
        <taxon>Saccharomycetes</taxon>
        <taxon>Saccharomycetales</taxon>
        <taxon>Saccharomycetaceae</taxon>
        <taxon>Kazachstania</taxon>
    </lineage>
</organism>
<dbReference type="InterPro" id="IPR018958">
    <property type="entry name" value="Knr4/Smi1-like_dom"/>
</dbReference>
<dbReference type="FunCoup" id="H2AQR9">
    <property type="interactions" value="94"/>
</dbReference>
<dbReference type="InterPro" id="IPR051873">
    <property type="entry name" value="KNR4/SMI1_regulator"/>
</dbReference>
<dbReference type="AlphaFoldDB" id="H2AQR9"/>
<dbReference type="EMBL" id="HE650822">
    <property type="protein sequence ID" value="CCF56719.1"/>
    <property type="molecule type" value="Genomic_DNA"/>
</dbReference>
<dbReference type="InterPro" id="IPR037883">
    <property type="entry name" value="Knr4/Smi1-like_sf"/>
</dbReference>
<feature type="region of interest" description="Disordered" evidence="2">
    <location>
        <begin position="409"/>
        <end position="565"/>
    </location>
</feature>
<comment type="similarity">
    <text evidence="1">Belongs to the KNR4/SMI1 family.</text>
</comment>
<dbReference type="GO" id="GO:0070880">
    <property type="term" value="P:fungal-type cell wall beta-glucan biosynthetic process"/>
    <property type="evidence" value="ECO:0007669"/>
    <property type="project" value="TreeGrafter"/>
</dbReference>
<proteinExistence type="inferred from homology"/>
<dbReference type="GO" id="GO:0005935">
    <property type="term" value="C:cellular bud neck"/>
    <property type="evidence" value="ECO:0007669"/>
    <property type="project" value="EnsemblFungi"/>
</dbReference>
<evidence type="ECO:0000313" key="5">
    <source>
        <dbReference type="Proteomes" id="UP000005220"/>
    </source>
</evidence>
<dbReference type="GO" id="GO:0043332">
    <property type="term" value="C:mating projection tip"/>
    <property type="evidence" value="ECO:0007669"/>
    <property type="project" value="TreeGrafter"/>
</dbReference>
<feature type="compositionally biased region" description="Basic and acidic residues" evidence="2">
    <location>
        <begin position="459"/>
        <end position="480"/>
    </location>
</feature>
<dbReference type="eggNOG" id="ENOG502QTAZ">
    <property type="taxonomic scope" value="Eukaryota"/>
</dbReference>
<sequence>MDVFKKKLKELVYSFSTDDHYAEYNENEIKDFHMGQRLNNRSNPDVNHDEEMNIGMDEYNDARNNEFESSNSYNNEGVSEALLAWRHIDSWSDDHNPDLSATLSEPCTKNDITHAEEDLEISFPASVKASLRIHDGQEDLESMTGTSGLIYGLQLMTLDQIVSMTQAWRNVAKNLNRRNNNLSTMSSNNSSAAAMTESQTKSQFKLPYIPTQSSIPPETILPVYAHPAWIPLVTDHAGNHIGVDLSPGPNGKYGQVIIFGRDFDTKYAINSNWGEFLLSFANDLEAGNWFLINDSDDYYSGEGELVFRDKKSNGVVQDYLEVLKQRCWTKYQEQNLNNNSNVEPNTEIESTKFQSPVKPHVIINKEEEEEEEHNVADVSMAESKVDNEEDIEAIITDDEDEHDEIAKIQSENTEILGKQDSTTELRGAGEEIQTEESAIALTENKDKDTESPNEDEIVEQSREGEVKEEDVQVEEHKQEDVQVEEPWEEEAPAEEQKEEEAPVEESNEQKSVEEQDNEKATNEQDTKKEEEEENSSISKPEEDSAEKQSNTSVENLKEEFESVAL</sequence>
<dbReference type="PANTHER" id="PTHR47432:SF1">
    <property type="entry name" value="CELL WALL ASSEMBLY REGULATOR SMI1"/>
    <property type="match status" value="1"/>
</dbReference>
<dbReference type="GO" id="GO:0007346">
    <property type="term" value="P:regulation of mitotic cell cycle"/>
    <property type="evidence" value="ECO:0007669"/>
    <property type="project" value="EnsemblFungi"/>
</dbReference>
<dbReference type="RefSeq" id="XP_003955854.1">
    <property type="nucleotide sequence ID" value="XM_003955805.1"/>
</dbReference>
<dbReference type="OrthoDB" id="2305498at2759"/>
<feature type="compositionally biased region" description="Basic and acidic residues" evidence="2">
    <location>
        <begin position="507"/>
        <end position="529"/>
    </location>
</feature>
<dbReference type="Proteomes" id="UP000005220">
    <property type="component" value="Chromosome 2"/>
</dbReference>
<gene>
    <name evidence="4" type="primary">KAFR0B04230</name>
    <name evidence="4" type="ORF">KAFR_0B04230</name>
</gene>
<feature type="compositionally biased region" description="Acidic residues" evidence="2">
    <location>
        <begin position="481"/>
        <end position="506"/>
    </location>
</feature>
<evidence type="ECO:0000256" key="2">
    <source>
        <dbReference type="SAM" id="MobiDB-lite"/>
    </source>
</evidence>
<dbReference type="GO" id="GO:0000131">
    <property type="term" value="C:incipient cellular bud site"/>
    <property type="evidence" value="ECO:0007669"/>
    <property type="project" value="EnsemblFungi"/>
</dbReference>
<dbReference type="PANTHER" id="PTHR47432">
    <property type="entry name" value="CELL WALL ASSEMBLY REGULATOR SMI1"/>
    <property type="match status" value="1"/>
</dbReference>
<dbReference type="Pfam" id="PF09346">
    <property type="entry name" value="SMI1_KNR4"/>
    <property type="match status" value="1"/>
</dbReference>
<dbReference type="GeneID" id="13883258"/>
<accession>H2AQR9</accession>
<feature type="domain" description="Knr4/Smi1-like" evidence="3">
    <location>
        <begin position="106"/>
        <end position="279"/>
    </location>
</feature>
<dbReference type="STRING" id="1071382.H2AQR9"/>
<name>H2AQR9_KAZAF</name>
<feature type="compositionally biased region" description="Basic and acidic residues" evidence="2">
    <location>
        <begin position="555"/>
        <end position="565"/>
    </location>
</feature>
<evidence type="ECO:0000313" key="4">
    <source>
        <dbReference type="EMBL" id="CCF56719.1"/>
    </source>
</evidence>
<dbReference type="GO" id="GO:0032995">
    <property type="term" value="P:regulation of fungal-type cell wall biogenesis"/>
    <property type="evidence" value="ECO:0007669"/>
    <property type="project" value="EnsemblFungi"/>
</dbReference>
<dbReference type="KEGG" id="kaf:KAFR_0B04230"/>
<dbReference type="SMART" id="SM00860">
    <property type="entry name" value="SMI1_KNR4"/>
    <property type="match status" value="1"/>
</dbReference>
<dbReference type="SUPFAM" id="SSF160631">
    <property type="entry name" value="SMI1/KNR4-like"/>
    <property type="match status" value="1"/>
</dbReference>
<evidence type="ECO:0000259" key="3">
    <source>
        <dbReference type="SMART" id="SM00860"/>
    </source>
</evidence>
<evidence type="ECO:0000256" key="1">
    <source>
        <dbReference type="ARBA" id="ARBA00005303"/>
    </source>
</evidence>
<dbReference type="InterPro" id="IPR009203">
    <property type="entry name" value="Knr4/Smi1"/>
</dbReference>
<dbReference type="HOGENOM" id="CLU_027501_2_0_1"/>
<dbReference type="PIRSF" id="PIRSF017023">
    <property type="entry name" value="KNR4"/>
    <property type="match status" value="1"/>
</dbReference>